<dbReference type="InterPro" id="IPR037004">
    <property type="entry name" value="Exonuc_VII_ssu_sf"/>
</dbReference>
<comment type="similarity">
    <text evidence="1 6">Belongs to the XseB family.</text>
</comment>
<dbReference type="NCBIfam" id="NF002140">
    <property type="entry name" value="PRK00977.1-4"/>
    <property type="match status" value="1"/>
</dbReference>
<proteinExistence type="inferred from homology"/>
<evidence type="ECO:0000256" key="6">
    <source>
        <dbReference type="HAMAP-Rule" id="MF_00337"/>
    </source>
</evidence>
<protein>
    <recommendedName>
        <fullName evidence="6">Exodeoxyribonuclease 7 small subunit</fullName>
        <ecNumber evidence="6">3.1.11.6</ecNumber>
    </recommendedName>
    <alternativeName>
        <fullName evidence="6">Exodeoxyribonuclease VII small subunit</fullName>
        <shortName evidence="6">Exonuclease VII small subunit</shortName>
    </alternativeName>
</protein>
<reference evidence="8" key="1">
    <citation type="journal article" date="2019" name="Int. J. Syst. Evol. Microbiol.">
        <title>The Global Catalogue of Microorganisms (GCM) 10K type strain sequencing project: providing services to taxonomists for standard genome sequencing and annotation.</title>
        <authorList>
            <consortium name="The Broad Institute Genomics Platform"/>
            <consortium name="The Broad Institute Genome Sequencing Center for Infectious Disease"/>
            <person name="Wu L."/>
            <person name="Ma J."/>
        </authorList>
    </citation>
    <scope>NUCLEOTIDE SEQUENCE [LARGE SCALE GENOMIC DNA]</scope>
    <source>
        <strain evidence="8">CGMCC 1.16026</strain>
    </source>
</reference>
<keyword evidence="8" id="KW-1185">Reference proteome</keyword>
<dbReference type="NCBIfam" id="TIGR01280">
    <property type="entry name" value="xseB"/>
    <property type="match status" value="1"/>
</dbReference>
<dbReference type="Proteomes" id="UP001596391">
    <property type="component" value="Unassembled WGS sequence"/>
</dbReference>
<dbReference type="SUPFAM" id="SSF116842">
    <property type="entry name" value="XseB-like"/>
    <property type="match status" value="1"/>
</dbReference>
<evidence type="ECO:0000256" key="5">
    <source>
        <dbReference type="ARBA" id="ARBA00022839"/>
    </source>
</evidence>
<dbReference type="PANTHER" id="PTHR34137:SF1">
    <property type="entry name" value="EXODEOXYRIBONUCLEASE 7 SMALL SUBUNIT"/>
    <property type="match status" value="1"/>
</dbReference>
<keyword evidence="5 6" id="KW-0269">Exonuclease</keyword>
<evidence type="ECO:0000256" key="2">
    <source>
        <dbReference type="ARBA" id="ARBA00022490"/>
    </source>
</evidence>
<evidence type="ECO:0000256" key="1">
    <source>
        <dbReference type="ARBA" id="ARBA00009998"/>
    </source>
</evidence>
<dbReference type="EC" id="3.1.11.6" evidence="6"/>
<sequence length="90" mass="10063">MASFENDLGELEKVVDQLERGDLPLEESVALFERGIELSRSCKSVLANAEARLQRLVEPETSSEVRTEDIAMAVEEGEGDEEDEYADDEE</sequence>
<dbReference type="InterPro" id="IPR003761">
    <property type="entry name" value="Exonuc_VII_S"/>
</dbReference>
<evidence type="ECO:0000256" key="3">
    <source>
        <dbReference type="ARBA" id="ARBA00022722"/>
    </source>
</evidence>
<dbReference type="HAMAP" id="MF_00337">
    <property type="entry name" value="Exonuc_7_S"/>
    <property type="match status" value="1"/>
</dbReference>
<keyword evidence="4 6" id="KW-0378">Hydrolase</keyword>
<evidence type="ECO:0000313" key="8">
    <source>
        <dbReference type="Proteomes" id="UP001596391"/>
    </source>
</evidence>
<dbReference type="GO" id="GO:0008855">
    <property type="term" value="F:exodeoxyribonuclease VII activity"/>
    <property type="evidence" value="ECO:0007669"/>
    <property type="project" value="UniProtKB-EC"/>
</dbReference>
<comment type="subunit">
    <text evidence="6">Heterooligomer composed of large and small subunits.</text>
</comment>
<comment type="subcellular location">
    <subcellularLocation>
        <location evidence="6">Cytoplasm</location>
    </subcellularLocation>
</comment>
<evidence type="ECO:0000256" key="4">
    <source>
        <dbReference type="ARBA" id="ARBA00022801"/>
    </source>
</evidence>
<gene>
    <name evidence="6 7" type="primary">xseB</name>
    <name evidence="7" type="ORF">ACFQBQ_17580</name>
</gene>
<dbReference type="EMBL" id="JBHSWI010000001">
    <property type="protein sequence ID" value="MFC6647349.1"/>
    <property type="molecule type" value="Genomic_DNA"/>
</dbReference>
<comment type="function">
    <text evidence="6">Bidirectionally degrades single-stranded DNA into large acid-insoluble oligonucleotides, which are then degraded further into small acid-soluble oligonucleotides.</text>
</comment>
<organism evidence="7 8">
    <name type="scientific">Granulicella cerasi</name>
    <dbReference type="NCBI Taxonomy" id="741063"/>
    <lineage>
        <taxon>Bacteria</taxon>
        <taxon>Pseudomonadati</taxon>
        <taxon>Acidobacteriota</taxon>
        <taxon>Terriglobia</taxon>
        <taxon>Terriglobales</taxon>
        <taxon>Acidobacteriaceae</taxon>
        <taxon>Granulicella</taxon>
    </lineage>
</organism>
<name>A0ABW1ZE59_9BACT</name>
<dbReference type="PANTHER" id="PTHR34137">
    <property type="entry name" value="EXODEOXYRIBONUCLEASE 7 SMALL SUBUNIT"/>
    <property type="match status" value="1"/>
</dbReference>
<keyword evidence="2 6" id="KW-0963">Cytoplasm</keyword>
<dbReference type="RefSeq" id="WP_263370747.1">
    <property type="nucleotide sequence ID" value="NZ_JAGSYD010000002.1"/>
</dbReference>
<keyword evidence="3 6" id="KW-0540">Nuclease</keyword>
<comment type="caution">
    <text evidence="7">The sequence shown here is derived from an EMBL/GenBank/DDBJ whole genome shotgun (WGS) entry which is preliminary data.</text>
</comment>
<dbReference type="Gene3D" id="1.10.287.1040">
    <property type="entry name" value="Exonuclease VII, small subunit"/>
    <property type="match status" value="1"/>
</dbReference>
<dbReference type="Pfam" id="PF02609">
    <property type="entry name" value="Exonuc_VII_S"/>
    <property type="match status" value="1"/>
</dbReference>
<accession>A0ABW1ZE59</accession>
<evidence type="ECO:0000313" key="7">
    <source>
        <dbReference type="EMBL" id="MFC6647349.1"/>
    </source>
</evidence>
<comment type="catalytic activity">
    <reaction evidence="6">
        <text>Exonucleolytic cleavage in either 5'- to 3'- or 3'- to 5'-direction to yield nucleoside 5'-phosphates.</text>
        <dbReference type="EC" id="3.1.11.6"/>
    </reaction>
</comment>